<feature type="region of interest" description="Disordered" evidence="1">
    <location>
        <begin position="154"/>
        <end position="202"/>
    </location>
</feature>
<dbReference type="SUPFAM" id="SSF53067">
    <property type="entry name" value="Actin-like ATPase domain"/>
    <property type="match status" value="2"/>
</dbReference>
<name>A0AA39CIE4_9EURO</name>
<dbReference type="Proteomes" id="UP001172673">
    <property type="component" value="Unassembled WGS sequence"/>
</dbReference>
<keyword evidence="3" id="KW-1185">Reference proteome</keyword>
<dbReference type="Gene3D" id="3.30.420.40">
    <property type="match status" value="2"/>
</dbReference>
<evidence type="ECO:0000313" key="3">
    <source>
        <dbReference type="Proteomes" id="UP001172673"/>
    </source>
</evidence>
<feature type="compositionally biased region" description="Acidic residues" evidence="1">
    <location>
        <begin position="164"/>
        <end position="173"/>
    </location>
</feature>
<comment type="caution">
    <text evidence="2">The sequence shown here is derived from an EMBL/GenBank/DDBJ whole genome shotgun (WGS) entry which is preliminary data.</text>
</comment>
<dbReference type="Gene3D" id="3.90.640.10">
    <property type="entry name" value="Actin, Chain A, domain 4"/>
    <property type="match status" value="1"/>
</dbReference>
<dbReference type="PANTHER" id="PTHR42749">
    <property type="entry name" value="CELL SHAPE-DETERMINING PROTEIN MREB"/>
    <property type="match status" value="1"/>
</dbReference>
<evidence type="ECO:0000313" key="2">
    <source>
        <dbReference type="EMBL" id="KAJ9610003.1"/>
    </source>
</evidence>
<sequence length="776" mass="86508">MADSNGRIIDEDPDELPFVRLSEESELGDVEMHDADSEEIDSPPEPSLQQPNGVAESRDLDDSQQGQNGIGDQTQTPSDRKFIVAVDFGTTTSSIAFLCVDQDTPEELIPPQRIQCIDHYPDTPPGVTASAHVDNTTVPTELWYEVKPTTKKDKNAGATMLGTEPDDGYDSPLDDGAHAPALSSSDHEQDPSPSNQTAPSRKAPIWGYGAQQKAAIPDTIDTKPIHMARFKLLLDESPNVEDLRHQPQVNLKALKFARIVGGPVDPIADYLEALFKHTRGRLINFHGLQDNDPVQFVLCVPTTWTEKACRVMQDAMMRAIKASQLGRLENGGIKDLFIVSEPEAAAAWALSEDHYASRIYPGETFLVLDCGGGTVDAITYQLLQTDPVRVREVVEATGESCGSSLLNEEFRKLLEIRLENAKLHINLPLPKVIDSAVLAWENGHKRQIDVTKRNEMPDAYIAGLERDDSQRIGNNRVHFEYKEMKDVFKGCLRKVVVLMRDQLEKAREAGVAVQKVILIGGFGDSTSLRCHLENVLSRERNLIGEHIQLMQPKYVDSAVARGAVLRALNKEHGPTRISRTSYGILFDDRFDKNNPKHKGLKGRKDKADGNLYIKETIHWQISKGDVVPANQVTRVLRRHIFQRNSRRLIVSEALWVSGQKHESGYRKNHANNDGEFISWCEGSSLTTQAVLTMSGAEQLGKIMFDLTELKSQPKKYLTTEDSSDHVEHTFWEIEFDLCLIIDGRNLRFEARSPENPNQVTSSQNFSIAASFIPGTA</sequence>
<dbReference type="PANTHER" id="PTHR42749:SF8">
    <property type="entry name" value="HSP70 FAMILY PROTEIN (AFU_ORTHOLOGUE AFUA_3G13740)"/>
    <property type="match status" value="1"/>
</dbReference>
<dbReference type="CDD" id="cd10170">
    <property type="entry name" value="ASKHA_NBD_HSP70"/>
    <property type="match status" value="1"/>
</dbReference>
<gene>
    <name evidence="2" type="ORF">H2200_006333</name>
</gene>
<dbReference type="AlphaFoldDB" id="A0AA39CIE4"/>
<reference evidence="2" key="1">
    <citation type="submission" date="2022-10" db="EMBL/GenBank/DDBJ databases">
        <title>Culturing micro-colonial fungi from biological soil crusts in the Mojave desert and describing Neophaeococcomyces mojavensis, and introducing the new genera and species Taxawa tesnikishii.</title>
        <authorList>
            <person name="Kurbessoian T."/>
            <person name="Stajich J.E."/>
        </authorList>
    </citation>
    <scope>NUCLEOTIDE SEQUENCE</scope>
    <source>
        <strain evidence="2">TK_41</strain>
    </source>
</reference>
<evidence type="ECO:0008006" key="4">
    <source>
        <dbReference type="Google" id="ProtNLM"/>
    </source>
</evidence>
<protein>
    <recommendedName>
        <fullName evidence="4">Hsp70 family chaperone</fullName>
    </recommendedName>
</protein>
<evidence type="ECO:0000256" key="1">
    <source>
        <dbReference type="SAM" id="MobiDB-lite"/>
    </source>
</evidence>
<dbReference type="InterPro" id="IPR043129">
    <property type="entry name" value="ATPase_NBD"/>
</dbReference>
<dbReference type="EMBL" id="JAPDRK010000008">
    <property type="protein sequence ID" value="KAJ9610003.1"/>
    <property type="molecule type" value="Genomic_DNA"/>
</dbReference>
<proteinExistence type="predicted"/>
<accession>A0AA39CIE4</accession>
<feature type="region of interest" description="Disordered" evidence="1">
    <location>
        <begin position="1"/>
        <end position="78"/>
    </location>
</feature>
<organism evidence="2 3">
    <name type="scientific">Cladophialophora chaetospira</name>
    <dbReference type="NCBI Taxonomy" id="386627"/>
    <lineage>
        <taxon>Eukaryota</taxon>
        <taxon>Fungi</taxon>
        <taxon>Dikarya</taxon>
        <taxon>Ascomycota</taxon>
        <taxon>Pezizomycotina</taxon>
        <taxon>Eurotiomycetes</taxon>
        <taxon>Chaetothyriomycetidae</taxon>
        <taxon>Chaetothyriales</taxon>
        <taxon>Herpotrichiellaceae</taxon>
        <taxon>Cladophialophora</taxon>
    </lineage>
</organism>
<feature type="compositionally biased region" description="Polar residues" evidence="1">
    <location>
        <begin position="63"/>
        <end position="77"/>
    </location>
</feature>